<dbReference type="KEGG" id="bqu:BQ07350"/>
<evidence type="ECO:0000313" key="2">
    <source>
        <dbReference type="EMBL" id="CAF26219.1"/>
    </source>
</evidence>
<dbReference type="HOGENOM" id="CLU_2244665_0_0_5"/>
<gene>
    <name evidence="2" type="ordered locus">BQ07350</name>
</gene>
<dbReference type="AlphaFoldDB" id="A0A0H3M304"/>
<name>A0A0H3M304_BARQU</name>
<reference evidence="2 3" key="1">
    <citation type="journal article" date="2004" name="Proc. Natl. Acad. Sci. U.S.A.">
        <title>The louse-borne human pathogen Bartonella quintana is a genomic derivative of the zoonotic agent Bartonella henselae.</title>
        <authorList>
            <person name="Alsmark U.C.M."/>
            <person name="Frank A.C."/>
            <person name="Karlberg E.O."/>
            <person name="Legault B.-A."/>
            <person name="Ardell D.H."/>
            <person name="Canbaeck B."/>
            <person name="Eriksson A.-S."/>
            <person name="Naeslund A.K."/>
            <person name="Handley S.A."/>
            <person name="Huvet M."/>
            <person name="La Scola B."/>
            <person name="Holmberg M."/>
            <person name="Andersson S.G.E."/>
        </authorList>
    </citation>
    <scope>NUCLEOTIDE SEQUENCE [LARGE SCALE GENOMIC DNA]</scope>
    <source>
        <strain evidence="2 3">Toulouse</strain>
    </source>
</reference>
<protein>
    <submittedName>
        <fullName evidence="2">Uncharacterized protein</fullName>
    </submittedName>
</protein>
<proteinExistence type="predicted"/>
<evidence type="ECO:0000313" key="3">
    <source>
        <dbReference type="Proteomes" id="UP000000597"/>
    </source>
</evidence>
<dbReference type="EMBL" id="BX897700">
    <property type="protein sequence ID" value="CAF26219.1"/>
    <property type="molecule type" value="Genomic_DNA"/>
</dbReference>
<organism evidence="2 3">
    <name type="scientific">Bartonella quintana (strain Toulouse)</name>
    <name type="common">Rochalimaea quintana</name>
    <dbReference type="NCBI Taxonomy" id="283165"/>
    <lineage>
        <taxon>Bacteria</taxon>
        <taxon>Pseudomonadati</taxon>
        <taxon>Pseudomonadota</taxon>
        <taxon>Alphaproteobacteria</taxon>
        <taxon>Hyphomicrobiales</taxon>
        <taxon>Bartonellaceae</taxon>
        <taxon>Bartonella</taxon>
    </lineage>
</organism>
<evidence type="ECO:0000256" key="1">
    <source>
        <dbReference type="SAM" id="MobiDB-lite"/>
    </source>
</evidence>
<dbReference type="Proteomes" id="UP000000597">
    <property type="component" value="Chromosome"/>
</dbReference>
<accession>A0A0H3M304</accession>
<sequence>MPPASPSSQSLLFKKIPCSPTIPMHKKQTPLHSNHKSFVIKLSIQKRASPHSNRFEAIEELMQTIKRAQCHKLKRTATRIMYNDNAKNKSIKKGKVLSRKKKIK</sequence>
<feature type="region of interest" description="Disordered" evidence="1">
    <location>
        <begin position="84"/>
        <end position="104"/>
    </location>
</feature>
<feature type="compositionally biased region" description="Basic residues" evidence="1">
    <location>
        <begin position="89"/>
        <end position="104"/>
    </location>
</feature>